<organism evidence="1 2">
    <name type="scientific">Ignatzschineria rhizosphaerae</name>
    <dbReference type="NCBI Taxonomy" id="2923279"/>
    <lineage>
        <taxon>Bacteria</taxon>
        <taxon>Pseudomonadati</taxon>
        <taxon>Pseudomonadota</taxon>
        <taxon>Gammaproteobacteria</taxon>
        <taxon>Cardiobacteriales</taxon>
        <taxon>Ignatzschineriaceae</taxon>
        <taxon>Ignatzschineria</taxon>
    </lineage>
</organism>
<evidence type="ECO:0000313" key="1">
    <source>
        <dbReference type="EMBL" id="UNM95519.1"/>
    </source>
</evidence>
<dbReference type="RefSeq" id="WP_242147843.1">
    <property type="nucleotide sequence ID" value="NZ_CP093379.1"/>
</dbReference>
<sequence length="120" mass="13204">MSKKEEKINETITGVTLKLDEPVMIGEKEYTEITLKKPLAGNLKGISITQLQSGDTQQVMNFVSAVSDWPLPSVERLSLGDLNMINNIVLGFLFPKNLNDLVKGLQESGAEIQLLTTQAM</sequence>
<proteinExistence type="predicted"/>
<gene>
    <name evidence="1" type="ORF">MMG00_09830</name>
</gene>
<dbReference type="InterPro" id="IPR019289">
    <property type="entry name" value="Phage_tail_E/E"/>
</dbReference>
<reference evidence="1 2" key="1">
    <citation type="submission" date="2022-03" db="EMBL/GenBank/DDBJ databases">
        <title>Ignatzschineria rhizosphaerae HR5S32.</title>
        <authorList>
            <person name="Sun J.Q."/>
            <person name="Feng J.Y."/>
        </authorList>
    </citation>
    <scope>NUCLEOTIDE SEQUENCE [LARGE SCALE GENOMIC DNA]</scope>
    <source>
        <strain evidence="1 2">HR5S32</strain>
    </source>
</reference>
<keyword evidence="2" id="KW-1185">Reference proteome</keyword>
<dbReference type="EMBL" id="CP093379">
    <property type="protein sequence ID" value="UNM95519.1"/>
    <property type="molecule type" value="Genomic_DNA"/>
</dbReference>
<name>A0ABY3WY33_9GAMM</name>
<dbReference type="Proteomes" id="UP000829542">
    <property type="component" value="Chromosome"/>
</dbReference>
<evidence type="ECO:0000313" key="2">
    <source>
        <dbReference type="Proteomes" id="UP000829542"/>
    </source>
</evidence>
<protein>
    <submittedName>
        <fullName evidence="1">Phage tail assembly protein</fullName>
    </submittedName>
</protein>
<dbReference type="Pfam" id="PF10109">
    <property type="entry name" value="Phage_TAC_7"/>
    <property type="match status" value="1"/>
</dbReference>
<accession>A0ABY3WY33</accession>